<dbReference type="GO" id="GO:0016706">
    <property type="term" value="F:2-oxoglutarate-dependent dioxygenase activity"/>
    <property type="evidence" value="ECO:0007669"/>
    <property type="project" value="InterPro"/>
</dbReference>
<dbReference type="Gene3D" id="3.60.10.10">
    <property type="entry name" value="Endonuclease/exonuclease/phosphatase"/>
    <property type="match status" value="1"/>
</dbReference>
<feature type="region of interest" description="Disordered" evidence="1">
    <location>
        <begin position="441"/>
        <end position="511"/>
    </location>
</feature>
<protein>
    <submittedName>
        <fullName evidence="3">RNA-directed DNA polymerase from mobile element jockey</fullName>
    </submittedName>
</protein>
<proteinExistence type="predicted"/>
<organism evidence="3 4">
    <name type="scientific">Merluccius polli</name>
    <name type="common">Benguela hake</name>
    <name type="synonym">Merluccius cadenati</name>
    <dbReference type="NCBI Taxonomy" id="89951"/>
    <lineage>
        <taxon>Eukaryota</taxon>
        <taxon>Metazoa</taxon>
        <taxon>Chordata</taxon>
        <taxon>Craniata</taxon>
        <taxon>Vertebrata</taxon>
        <taxon>Euteleostomi</taxon>
        <taxon>Actinopterygii</taxon>
        <taxon>Neopterygii</taxon>
        <taxon>Teleostei</taxon>
        <taxon>Neoteleostei</taxon>
        <taxon>Acanthomorphata</taxon>
        <taxon>Zeiogadaria</taxon>
        <taxon>Gadariae</taxon>
        <taxon>Gadiformes</taxon>
        <taxon>Gadoidei</taxon>
        <taxon>Merlucciidae</taxon>
        <taxon>Merluccius</taxon>
    </lineage>
</organism>
<keyword evidence="3" id="KW-0695">RNA-directed DNA polymerase</keyword>
<feature type="compositionally biased region" description="Low complexity" evidence="1">
    <location>
        <begin position="467"/>
        <end position="476"/>
    </location>
</feature>
<dbReference type="Proteomes" id="UP001174136">
    <property type="component" value="Unassembled WGS sequence"/>
</dbReference>
<feature type="domain" description="Reverse transcriptase" evidence="2">
    <location>
        <begin position="560"/>
        <end position="826"/>
    </location>
</feature>
<dbReference type="AlphaFoldDB" id="A0AA47NCA1"/>
<dbReference type="InterPro" id="IPR015095">
    <property type="entry name" value="AlkB_hom8_N"/>
</dbReference>
<evidence type="ECO:0000256" key="1">
    <source>
        <dbReference type="SAM" id="MobiDB-lite"/>
    </source>
</evidence>
<keyword evidence="3" id="KW-0548">Nucleotidyltransferase</keyword>
<evidence type="ECO:0000313" key="4">
    <source>
        <dbReference type="Proteomes" id="UP001174136"/>
    </source>
</evidence>
<keyword evidence="4" id="KW-1185">Reference proteome</keyword>
<name>A0AA47NCA1_MERPO</name>
<dbReference type="InterPro" id="IPR043502">
    <property type="entry name" value="DNA/RNA_pol_sf"/>
</dbReference>
<dbReference type="Pfam" id="PF09004">
    <property type="entry name" value="ALKBH8_N"/>
    <property type="match status" value="1"/>
</dbReference>
<gene>
    <name evidence="3" type="primary">pol_1</name>
    <name evidence="3" type="ORF">N1851_000318</name>
</gene>
<evidence type="ECO:0000313" key="3">
    <source>
        <dbReference type="EMBL" id="KAK0156402.1"/>
    </source>
</evidence>
<sequence length="977" mass="110055">MTTAQSNKTGSTSGAKWIAYSKQTLLNIKKVCRIHRPCPDPLSLFPELRRTHSRKRGRRAGTLVRLRRRAHRAPLPSLLLANVQSLENKLCELRARVFFQPDIRRCNVICLTETWLSAGTPSHAIAPMGFSVHRADRDTELSRKKTGGGVCLMVNRAWCHERNISTVDTVCSPNLECLLLQCRPVWLPREFTSVTIAAVYIPPQANKDAALEELHVSISRQETAQPDTALVIAGDFNHAHYTRLMPKLHQHIPFKTQGKNTLDHCYTLFRNGYRALPRPAFGKSDHCSILLLPAYRQRLKREPPVYRDVRRWSDQSEAILQDCFARTDWEAFKSTGNLDDYTNNVTTYIRECTEAIVPVRNIKMMPNQKPWINGDVRAALHTQSVAHKSGSAEDYNNARYALRAAIKQAKKDYSQRTESKLITNNPRHLWQGLQAITDYRGSTQQTQHTSSTFPDDFNSFTARFDPSARPARPPASIHLCKPPPTDIGRVEQTPSGIPPRPHSTSGADQDRPLSIMKGEVYRSFKRINTRKAAGPDGIPGRVLKACAYQLAEVFTDIFNQSLSLSSVPTCLKTSTIIPIPKQQKVTGLNDWRPIALTPIVSKCFESLVKGLICPMLPPTLDPLQFAYRTNRSTEDAIAHVLHTALSHLEGSGTYVRMLFVDYSSAFNTIAPSRLDGKLRDLGVNPSLCNWILDFLTDRPQAVRVAGHTSSTLCLSMGAPQGCVLSPLLYSLYTYDCVATRTPNHIVKFADDTAVVGPVSGGDESAYREEVASLELWCAENHLSLNVKKTKEIVVDFRKKKTEPQPIYINGTAVERVDTFKYLGVNITKDLTWDCHATAVIKKAQQRLYGLRRLKKFGLRPNTIRDFYRGTIESLLTGSFTAWYGSCTDKDRKALRRVVRTAKNITGCELPSLEDLYTQRCLNIARRIIEDPTRPHKRLFSPLKSRRVKGYKILSARTSRLRNSFFPQAIRLLNDSAT</sequence>
<dbReference type="PROSITE" id="PS50878">
    <property type="entry name" value="RT_POL"/>
    <property type="match status" value="1"/>
</dbReference>
<dbReference type="InterPro" id="IPR000477">
    <property type="entry name" value="RT_dom"/>
</dbReference>
<dbReference type="CDD" id="cd01650">
    <property type="entry name" value="RT_nLTR_like"/>
    <property type="match status" value="1"/>
</dbReference>
<dbReference type="PANTHER" id="PTHR47510">
    <property type="entry name" value="REVERSE TRANSCRIPTASE DOMAIN-CONTAINING PROTEIN"/>
    <property type="match status" value="1"/>
</dbReference>
<reference evidence="3" key="1">
    <citation type="journal article" date="2023" name="Front. Mar. Sci.">
        <title>A new Merluccius polli reference genome to investigate the effects of global change in West African waters.</title>
        <authorList>
            <person name="Mateo J.L."/>
            <person name="Blanco-Fernandez C."/>
            <person name="Garcia-Vazquez E."/>
            <person name="Machado-Schiaffino G."/>
        </authorList>
    </citation>
    <scope>NUCLEOTIDE SEQUENCE</scope>
    <source>
        <strain evidence="3">C29</strain>
        <tissue evidence="3">Fin</tissue>
    </source>
</reference>
<dbReference type="SUPFAM" id="SSF56219">
    <property type="entry name" value="DNase I-like"/>
    <property type="match status" value="1"/>
</dbReference>
<comment type="caution">
    <text evidence="3">The sequence shown here is derived from an EMBL/GenBank/DDBJ whole genome shotgun (WGS) entry which is preliminary data.</text>
</comment>
<keyword evidence="3" id="KW-0808">Transferase</keyword>
<accession>A0AA47NCA1</accession>
<evidence type="ECO:0000259" key="2">
    <source>
        <dbReference type="PROSITE" id="PS50878"/>
    </source>
</evidence>
<dbReference type="GO" id="GO:0003964">
    <property type="term" value="F:RNA-directed DNA polymerase activity"/>
    <property type="evidence" value="ECO:0007669"/>
    <property type="project" value="UniProtKB-KW"/>
</dbReference>
<dbReference type="Pfam" id="PF00078">
    <property type="entry name" value="RVT_1"/>
    <property type="match status" value="1"/>
</dbReference>
<dbReference type="PANTHER" id="PTHR47510:SF3">
    <property type="entry name" value="ENDO_EXONUCLEASE_PHOSPHATASE DOMAIN-CONTAINING PROTEIN"/>
    <property type="match status" value="1"/>
</dbReference>
<dbReference type="InterPro" id="IPR036691">
    <property type="entry name" value="Endo/exonu/phosph_ase_sf"/>
</dbReference>
<dbReference type="SUPFAM" id="SSF56672">
    <property type="entry name" value="DNA/RNA polymerases"/>
    <property type="match status" value="1"/>
</dbReference>
<feature type="compositionally biased region" description="Low complexity" evidence="1">
    <location>
        <begin position="442"/>
        <end position="452"/>
    </location>
</feature>
<dbReference type="EMBL" id="JAOPHQ010000010">
    <property type="protein sequence ID" value="KAK0156402.1"/>
    <property type="molecule type" value="Genomic_DNA"/>
</dbReference>
<dbReference type="GO" id="GO:0008168">
    <property type="term" value="F:methyltransferase activity"/>
    <property type="evidence" value="ECO:0007669"/>
    <property type="project" value="InterPro"/>
</dbReference>